<feature type="domain" description="Gfo/Idh/MocA-like oxidoreductase N-terminal" evidence="3">
    <location>
        <begin position="7"/>
        <end position="94"/>
    </location>
</feature>
<proteinExistence type="inferred from homology"/>
<dbReference type="InterPro" id="IPR055170">
    <property type="entry name" value="GFO_IDH_MocA-like_dom"/>
</dbReference>
<dbReference type="Proteomes" id="UP000319210">
    <property type="component" value="Unassembled WGS sequence"/>
</dbReference>
<dbReference type="InterPro" id="IPR000683">
    <property type="entry name" value="Gfo/Idh/MocA-like_OxRdtase_N"/>
</dbReference>
<evidence type="ECO:0008006" key="7">
    <source>
        <dbReference type="Google" id="ProtNLM"/>
    </source>
</evidence>
<keyword evidence="2" id="KW-0560">Oxidoreductase</keyword>
<sequence length="308" mass="34191">MVGELAEVVGGVDSAPAAPALADSWGFPHFSRLGEALKRVDFDVAVVTVPHSAHFPVCRELLLHGKHIVKEKPFAVSEPEARKIAELAEESDRGVFTLLQRNFNPVFAFAEQNFRRIGEPYWFSYDYHLNLAQPTSGWRASREQALGGVLLDMGYHLIDVLGGMFPEPTRLHAAFMHHYREMRDRRLEDLVSVMCSYATPSLAGSLRISRHNHEKTERLSILGTEGALSVTPEAGTLFSPGGTAVDSRERAVSKGAVVRTMFAHYLARLEDRAYRAAHLSRQLSTVRTIDGIYRSHLTEPGALADRCA</sequence>
<evidence type="ECO:0000259" key="3">
    <source>
        <dbReference type="Pfam" id="PF01408"/>
    </source>
</evidence>
<dbReference type="SUPFAM" id="SSF51735">
    <property type="entry name" value="NAD(P)-binding Rossmann-fold domains"/>
    <property type="match status" value="1"/>
</dbReference>
<dbReference type="SUPFAM" id="SSF55347">
    <property type="entry name" value="Glyceraldehyde-3-phosphate dehydrogenase-like, C-terminal domain"/>
    <property type="match status" value="1"/>
</dbReference>
<evidence type="ECO:0000256" key="2">
    <source>
        <dbReference type="ARBA" id="ARBA00023002"/>
    </source>
</evidence>
<dbReference type="EMBL" id="BJMM01000026">
    <property type="protein sequence ID" value="GEB52019.1"/>
    <property type="molecule type" value="Genomic_DNA"/>
</dbReference>
<accession>A0A4Y3R3V7</accession>
<comment type="caution">
    <text evidence="5">The sequence shown here is derived from an EMBL/GenBank/DDBJ whole genome shotgun (WGS) entry which is preliminary data.</text>
</comment>
<keyword evidence="6" id="KW-1185">Reference proteome</keyword>
<reference evidence="5 6" key="1">
    <citation type="submission" date="2019-06" db="EMBL/GenBank/DDBJ databases">
        <title>Whole genome shotgun sequence of Streptomyces cacaoi subsp. cacaoi NBRC 12748.</title>
        <authorList>
            <person name="Hosoyama A."/>
            <person name="Uohara A."/>
            <person name="Ohji S."/>
            <person name="Ichikawa N."/>
        </authorList>
    </citation>
    <scope>NUCLEOTIDE SEQUENCE [LARGE SCALE GENOMIC DNA]</scope>
    <source>
        <strain evidence="5 6">NBRC 12748</strain>
    </source>
</reference>
<dbReference type="Gene3D" id="3.40.50.720">
    <property type="entry name" value="NAD(P)-binding Rossmann-like Domain"/>
    <property type="match status" value="1"/>
</dbReference>
<dbReference type="GO" id="GO:0000166">
    <property type="term" value="F:nucleotide binding"/>
    <property type="evidence" value="ECO:0007669"/>
    <property type="project" value="InterPro"/>
</dbReference>
<evidence type="ECO:0000313" key="5">
    <source>
        <dbReference type="EMBL" id="GEB52019.1"/>
    </source>
</evidence>
<dbReference type="PANTHER" id="PTHR43708">
    <property type="entry name" value="CONSERVED EXPRESSED OXIDOREDUCTASE (EUROFUNG)"/>
    <property type="match status" value="1"/>
</dbReference>
<name>A0A4Y3R3V7_STRCI</name>
<dbReference type="GO" id="GO:0016491">
    <property type="term" value="F:oxidoreductase activity"/>
    <property type="evidence" value="ECO:0007669"/>
    <property type="project" value="UniProtKB-KW"/>
</dbReference>
<dbReference type="Pfam" id="PF01408">
    <property type="entry name" value="GFO_IDH_MocA"/>
    <property type="match status" value="1"/>
</dbReference>
<dbReference type="AlphaFoldDB" id="A0A4Y3R3V7"/>
<evidence type="ECO:0000313" key="6">
    <source>
        <dbReference type="Proteomes" id="UP000319210"/>
    </source>
</evidence>
<evidence type="ECO:0000256" key="1">
    <source>
        <dbReference type="ARBA" id="ARBA00010928"/>
    </source>
</evidence>
<dbReference type="Pfam" id="PF22725">
    <property type="entry name" value="GFO_IDH_MocA_C3"/>
    <property type="match status" value="1"/>
</dbReference>
<dbReference type="InterPro" id="IPR036291">
    <property type="entry name" value="NAD(P)-bd_dom_sf"/>
</dbReference>
<gene>
    <name evidence="5" type="ORF">SCA03_45700</name>
</gene>
<dbReference type="PANTHER" id="PTHR43708:SF5">
    <property type="entry name" value="CONSERVED EXPRESSED OXIDOREDUCTASE (EUROFUNG)-RELATED"/>
    <property type="match status" value="1"/>
</dbReference>
<organism evidence="5 6">
    <name type="scientific">Streptomyces cacaoi</name>
    <dbReference type="NCBI Taxonomy" id="1898"/>
    <lineage>
        <taxon>Bacteria</taxon>
        <taxon>Bacillati</taxon>
        <taxon>Actinomycetota</taxon>
        <taxon>Actinomycetes</taxon>
        <taxon>Kitasatosporales</taxon>
        <taxon>Streptomycetaceae</taxon>
        <taxon>Streptomyces</taxon>
    </lineage>
</organism>
<evidence type="ECO:0000259" key="4">
    <source>
        <dbReference type="Pfam" id="PF22725"/>
    </source>
</evidence>
<dbReference type="Gene3D" id="3.30.360.10">
    <property type="entry name" value="Dihydrodipicolinate Reductase, domain 2"/>
    <property type="match status" value="1"/>
</dbReference>
<dbReference type="InterPro" id="IPR051317">
    <property type="entry name" value="Gfo/Idh/MocA_oxidoreduct"/>
</dbReference>
<comment type="similarity">
    <text evidence="1">Belongs to the Gfo/Idh/MocA family.</text>
</comment>
<feature type="domain" description="GFO/IDH/MocA-like oxidoreductase" evidence="4">
    <location>
        <begin position="116"/>
        <end position="228"/>
    </location>
</feature>
<protein>
    <recommendedName>
        <fullName evidence="7">Gfo/Idh/MocA family oxidoreductase</fullName>
    </recommendedName>
</protein>